<evidence type="ECO:0000256" key="1">
    <source>
        <dbReference type="ARBA" id="ARBA00023125"/>
    </source>
</evidence>
<dbReference type="EMBL" id="JAAMFI010000001">
    <property type="protein sequence ID" value="MBS9334469.1"/>
    <property type="molecule type" value="Genomic_DNA"/>
</dbReference>
<evidence type="ECO:0000313" key="4">
    <source>
        <dbReference type="Proteomes" id="UP001519418"/>
    </source>
</evidence>
<name>A0ABS5QQ54_9LACO</name>
<feature type="domain" description="HTH cro/C1-type" evidence="2">
    <location>
        <begin position="9"/>
        <end position="60"/>
    </location>
</feature>
<dbReference type="CDD" id="cd00093">
    <property type="entry name" value="HTH_XRE"/>
    <property type="match status" value="1"/>
</dbReference>
<keyword evidence="1" id="KW-0238">DNA-binding</keyword>
<dbReference type="Proteomes" id="UP001519418">
    <property type="component" value="Unassembled WGS sequence"/>
</dbReference>
<dbReference type="PANTHER" id="PTHR46558">
    <property type="entry name" value="TRACRIPTIONAL REGULATORY PROTEIN-RELATED-RELATED"/>
    <property type="match status" value="1"/>
</dbReference>
<reference evidence="3 4" key="1">
    <citation type="submission" date="2020-02" db="EMBL/GenBank/DDBJ databases">
        <title>Fructobacillus sp. isolated from paper mulberry of Taiwan.</title>
        <authorList>
            <person name="Lin S.-T."/>
        </authorList>
    </citation>
    <scope>NUCLEOTIDE SEQUENCE [LARGE SCALE GENOMIC DNA]</scope>
    <source>
        <strain evidence="3 4">M1-10</strain>
    </source>
</reference>
<dbReference type="PANTHER" id="PTHR46558:SF4">
    <property type="entry name" value="DNA-BIDING PHAGE PROTEIN"/>
    <property type="match status" value="1"/>
</dbReference>
<proteinExistence type="predicted"/>
<dbReference type="Pfam" id="PF01381">
    <property type="entry name" value="HTH_3"/>
    <property type="match status" value="1"/>
</dbReference>
<organism evidence="3 4">
    <name type="scientific">Fructobacillus papyriferae</name>
    <dbReference type="NCBI Taxonomy" id="2713171"/>
    <lineage>
        <taxon>Bacteria</taxon>
        <taxon>Bacillati</taxon>
        <taxon>Bacillota</taxon>
        <taxon>Bacilli</taxon>
        <taxon>Lactobacillales</taxon>
        <taxon>Lactobacillaceae</taxon>
        <taxon>Fructobacillus</taxon>
    </lineage>
</organism>
<sequence length="256" mass="29953">MDKNVIFHLRAKQHLSQQALAEKIFVSRQTISAWEKGKSQPSLETKILIAELFHIEKEKLMSQQDIKEQKSRQLKVKSIKDAFLSIVASGENKNIRLESVAFACNLRTDEVRELYPHTQSIFFELVLETYNAIENKISAISSSEPSPLDAFCRDVLPEIHRHYTLLHILYSREYSDKSWSRSTRKRNHQLCENFLKKHHIQHLIHDRSFHVELLVSLITSFIEVWMRRSVPLSLEQAQKAFRLYTTHSTSELIETA</sequence>
<dbReference type="SUPFAM" id="SSF47413">
    <property type="entry name" value="lambda repressor-like DNA-binding domains"/>
    <property type="match status" value="1"/>
</dbReference>
<evidence type="ECO:0000313" key="3">
    <source>
        <dbReference type="EMBL" id="MBS9334469.1"/>
    </source>
</evidence>
<dbReference type="InterPro" id="IPR001387">
    <property type="entry name" value="Cro/C1-type_HTH"/>
</dbReference>
<comment type="caution">
    <text evidence="3">The sequence shown here is derived from an EMBL/GenBank/DDBJ whole genome shotgun (WGS) entry which is preliminary data.</text>
</comment>
<dbReference type="SMART" id="SM00530">
    <property type="entry name" value="HTH_XRE"/>
    <property type="match status" value="1"/>
</dbReference>
<dbReference type="InterPro" id="IPR010982">
    <property type="entry name" value="Lambda_DNA-bd_dom_sf"/>
</dbReference>
<evidence type="ECO:0000259" key="2">
    <source>
        <dbReference type="PROSITE" id="PS50943"/>
    </source>
</evidence>
<keyword evidence="4" id="KW-1185">Reference proteome</keyword>
<dbReference type="Gene3D" id="1.10.260.40">
    <property type="entry name" value="lambda repressor-like DNA-binding domains"/>
    <property type="match status" value="1"/>
</dbReference>
<accession>A0ABS5QQ54</accession>
<dbReference type="RefSeq" id="WP_213819088.1">
    <property type="nucleotide sequence ID" value="NZ_JAAMFI010000001.1"/>
</dbReference>
<gene>
    <name evidence="3" type="ORF">G6R27_00260</name>
</gene>
<protein>
    <submittedName>
        <fullName evidence="3">Helix-turn-helix transcriptional regulator</fullName>
    </submittedName>
</protein>
<dbReference type="PROSITE" id="PS50943">
    <property type="entry name" value="HTH_CROC1"/>
    <property type="match status" value="1"/>
</dbReference>